<reference evidence="1" key="1">
    <citation type="journal article" date="2014" name="Front. Microbiol.">
        <title>High frequency of phylogenetically diverse reductive dehalogenase-homologous genes in deep subseafloor sedimentary metagenomes.</title>
        <authorList>
            <person name="Kawai M."/>
            <person name="Futagami T."/>
            <person name="Toyoda A."/>
            <person name="Takaki Y."/>
            <person name="Nishi S."/>
            <person name="Hori S."/>
            <person name="Arai W."/>
            <person name="Tsubouchi T."/>
            <person name="Morono Y."/>
            <person name="Uchiyama I."/>
            <person name="Ito T."/>
            <person name="Fujiyama A."/>
            <person name="Inagaki F."/>
            <person name="Takami H."/>
        </authorList>
    </citation>
    <scope>NUCLEOTIDE SEQUENCE</scope>
    <source>
        <strain evidence="1">Expedition CK06-06</strain>
    </source>
</reference>
<accession>X1UUZ3</accession>
<comment type="caution">
    <text evidence="1">The sequence shown here is derived from an EMBL/GenBank/DDBJ whole genome shotgun (WGS) entry which is preliminary data.</text>
</comment>
<sequence>DILFIADSSFHLIDAILWLSFNTHMQVKPQGEMTQLSQEVRCPAGFSSANTYYSLLRVICDKVNLAE</sequence>
<gene>
    <name evidence="1" type="ORF">S12H4_31215</name>
</gene>
<dbReference type="AlphaFoldDB" id="X1UUZ3"/>
<feature type="non-terminal residue" evidence="1">
    <location>
        <position position="1"/>
    </location>
</feature>
<name>X1UUZ3_9ZZZZ</name>
<organism evidence="1">
    <name type="scientific">marine sediment metagenome</name>
    <dbReference type="NCBI Taxonomy" id="412755"/>
    <lineage>
        <taxon>unclassified sequences</taxon>
        <taxon>metagenomes</taxon>
        <taxon>ecological metagenomes</taxon>
    </lineage>
</organism>
<dbReference type="EMBL" id="BARW01018202">
    <property type="protein sequence ID" value="GAI96174.1"/>
    <property type="molecule type" value="Genomic_DNA"/>
</dbReference>
<evidence type="ECO:0000313" key="1">
    <source>
        <dbReference type="EMBL" id="GAI96174.1"/>
    </source>
</evidence>
<protein>
    <submittedName>
        <fullName evidence="1">Uncharacterized protein</fullName>
    </submittedName>
</protein>
<proteinExistence type="predicted"/>